<dbReference type="Pfam" id="PF04446">
    <property type="entry name" value="Thg1"/>
    <property type="match status" value="1"/>
</dbReference>
<proteinExistence type="predicted"/>
<dbReference type="InterPro" id="IPR024956">
    <property type="entry name" value="tRNAHis_GuaTrfase_cat"/>
</dbReference>
<dbReference type="GO" id="GO:0008193">
    <property type="term" value="F:tRNA guanylyltransferase activity"/>
    <property type="evidence" value="ECO:0007669"/>
    <property type="project" value="InterPro"/>
</dbReference>
<dbReference type="PANTHER" id="PTHR12729:SF1">
    <property type="entry name" value="TRNAHIS GUANYLYLTRANSFERASE CATALYTIC DOMAIN-CONTAINING PROTEIN"/>
    <property type="match status" value="1"/>
</dbReference>
<dbReference type="AlphaFoldDB" id="A0A433CWP6"/>
<keyword evidence="5" id="KW-1185">Reference proteome</keyword>
<protein>
    <recommendedName>
        <fullName evidence="1">tRNA(His) guanylyltransferase</fullName>
    </recommendedName>
    <alternativeName>
        <fullName evidence="2">tRNA-histidine guanylyltransferase</fullName>
    </alternativeName>
</protein>
<accession>A0A433CWP6</accession>
<gene>
    <name evidence="4" type="ORF">BC936DRAFT_137782</name>
</gene>
<dbReference type="Gene3D" id="3.30.70.3000">
    <property type="match status" value="1"/>
</dbReference>
<organism evidence="4 5">
    <name type="scientific">Jimgerdemannia flammicorona</name>
    <dbReference type="NCBI Taxonomy" id="994334"/>
    <lineage>
        <taxon>Eukaryota</taxon>
        <taxon>Fungi</taxon>
        <taxon>Fungi incertae sedis</taxon>
        <taxon>Mucoromycota</taxon>
        <taxon>Mucoromycotina</taxon>
        <taxon>Endogonomycetes</taxon>
        <taxon>Endogonales</taxon>
        <taxon>Endogonaceae</taxon>
        <taxon>Jimgerdemannia</taxon>
    </lineage>
</organism>
<evidence type="ECO:0000256" key="2">
    <source>
        <dbReference type="ARBA" id="ARBA00032480"/>
    </source>
</evidence>
<dbReference type="InterPro" id="IPR007537">
    <property type="entry name" value="tRNAHis_GuaTrfase_Thg1"/>
</dbReference>
<dbReference type="OrthoDB" id="5959761at2759"/>
<evidence type="ECO:0000313" key="5">
    <source>
        <dbReference type="Proteomes" id="UP000268093"/>
    </source>
</evidence>
<evidence type="ECO:0000313" key="4">
    <source>
        <dbReference type="EMBL" id="RUP43005.1"/>
    </source>
</evidence>
<dbReference type="InterPro" id="IPR038469">
    <property type="entry name" value="tRNAHis_GuaTrfase_Thg1_sf"/>
</dbReference>
<keyword evidence="4" id="KW-0808">Transferase</keyword>
<dbReference type="Proteomes" id="UP000268093">
    <property type="component" value="Unassembled WGS sequence"/>
</dbReference>
<keyword evidence="4" id="KW-0548">Nucleotidyltransferase</keyword>
<comment type="caution">
    <text evidence="4">The sequence shown here is derived from an EMBL/GenBank/DDBJ whole genome shotgun (WGS) entry which is preliminary data.</text>
</comment>
<name>A0A433CWP6_9FUNG</name>
<dbReference type="GO" id="GO:0006400">
    <property type="term" value="P:tRNA modification"/>
    <property type="evidence" value="ECO:0007669"/>
    <property type="project" value="InterPro"/>
</dbReference>
<evidence type="ECO:0000256" key="1">
    <source>
        <dbReference type="ARBA" id="ARBA00015443"/>
    </source>
</evidence>
<dbReference type="GO" id="GO:0000287">
    <property type="term" value="F:magnesium ion binding"/>
    <property type="evidence" value="ECO:0007669"/>
    <property type="project" value="InterPro"/>
</dbReference>
<evidence type="ECO:0000259" key="3">
    <source>
        <dbReference type="Pfam" id="PF04446"/>
    </source>
</evidence>
<dbReference type="EMBL" id="RBNI01011934">
    <property type="protein sequence ID" value="RUP43005.1"/>
    <property type="molecule type" value="Genomic_DNA"/>
</dbReference>
<sequence length="364" mass="40605">MEHDAEAPTATETSGLLGTSTAALADLATLVRGWEDAHESRLRKDQYIIMRLDGHAFRTWTKGFAKPSDERINLALLLTTHHLIEEFDARTGYCHSDEITLILPPAIPLMGDAAAADTGPERKRDIARPPRLNLDADPSRYAHAYDGRVEKLCSLVASTATARFNRCMNVYTDEELGDLAPHVRERVRSCAAVFDCRVFSVPTAEDAARAILWRHRDCRRNAVMACAQAVFSSKRLHGVGAGKGVEMMGTGLGWEPLQTKLNLLTHEGADVDVTKTMKTTVMAKVDVEAEAADHSQKAKQRLNKNISLQFMYGTFVKKEQYLLHTVDQKTGTPISVTRSRVTARSFEWTGTEEEMGWMAVRKYW</sequence>
<feature type="domain" description="tRNAHis guanylyltransferase catalytic" evidence="3">
    <location>
        <begin position="31"/>
        <end position="202"/>
    </location>
</feature>
<dbReference type="PANTHER" id="PTHR12729">
    <property type="entry name" value="TRNA(HIS) GUANYLYLTRANSFERASE-RELATED"/>
    <property type="match status" value="1"/>
</dbReference>
<reference evidence="4 5" key="1">
    <citation type="journal article" date="2018" name="New Phytol.">
        <title>Phylogenomics of Endogonaceae and evolution of mycorrhizas within Mucoromycota.</title>
        <authorList>
            <person name="Chang Y."/>
            <person name="Desiro A."/>
            <person name="Na H."/>
            <person name="Sandor L."/>
            <person name="Lipzen A."/>
            <person name="Clum A."/>
            <person name="Barry K."/>
            <person name="Grigoriev I.V."/>
            <person name="Martin F.M."/>
            <person name="Stajich J.E."/>
            <person name="Smith M.E."/>
            <person name="Bonito G."/>
            <person name="Spatafora J.W."/>
        </authorList>
    </citation>
    <scope>NUCLEOTIDE SEQUENCE [LARGE SCALE GENOMIC DNA]</scope>
    <source>
        <strain evidence="4 5">GMNB39</strain>
    </source>
</reference>